<comment type="caution">
    <text evidence="3">The sequence shown here is derived from an EMBL/GenBank/DDBJ whole genome shotgun (WGS) entry which is preliminary data.</text>
</comment>
<feature type="compositionally biased region" description="Polar residues" evidence="1">
    <location>
        <begin position="49"/>
        <end position="64"/>
    </location>
</feature>
<reference evidence="3 4" key="1">
    <citation type="submission" date="2014-02" db="EMBL/GenBank/DDBJ databases">
        <title>The small core and large imbalanced accessory genome model reveals a collaborative survival strategy of Sorangium cellulosum strains in nature.</title>
        <authorList>
            <person name="Han K."/>
            <person name="Peng R."/>
            <person name="Blom J."/>
            <person name="Li Y.-Z."/>
        </authorList>
    </citation>
    <scope>NUCLEOTIDE SEQUENCE [LARGE SCALE GENOMIC DNA]</scope>
    <source>
        <strain evidence="3 4">So0011-07</strain>
    </source>
</reference>
<dbReference type="AlphaFoldDB" id="A0A150SEE5"/>
<feature type="compositionally biased region" description="Low complexity" evidence="1">
    <location>
        <begin position="65"/>
        <end position="83"/>
    </location>
</feature>
<proteinExistence type="predicted"/>
<gene>
    <name evidence="3" type="ORF">BE17_40775</name>
</gene>
<accession>A0A150SEE5</accession>
<organism evidence="3 4">
    <name type="scientific">Sorangium cellulosum</name>
    <name type="common">Polyangium cellulosum</name>
    <dbReference type="NCBI Taxonomy" id="56"/>
    <lineage>
        <taxon>Bacteria</taxon>
        <taxon>Pseudomonadati</taxon>
        <taxon>Myxococcota</taxon>
        <taxon>Polyangia</taxon>
        <taxon>Polyangiales</taxon>
        <taxon>Polyangiaceae</taxon>
        <taxon>Sorangium</taxon>
    </lineage>
</organism>
<feature type="region of interest" description="Disordered" evidence="1">
    <location>
        <begin position="21"/>
        <end position="99"/>
    </location>
</feature>
<evidence type="ECO:0000313" key="3">
    <source>
        <dbReference type="EMBL" id="KYF90776.1"/>
    </source>
</evidence>
<dbReference type="PROSITE" id="PS51257">
    <property type="entry name" value="PROKAR_LIPOPROTEIN"/>
    <property type="match status" value="1"/>
</dbReference>
<dbReference type="EMBL" id="JEMB01001080">
    <property type="protein sequence ID" value="KYF90776.1"/>
    <property type="molecule type" value="Genomic_DNA"/>
</dbReference>
<evidence type="ECO:0000256" key="1">
    <source>
        <dbReference type="SAM" id="MobiDB-lite"/>
    </source>
</evidence>
<evidence type="ECO:0008006" key="5">
    <source>
        <dbReference type="Google" id="ProtNLM"/>
    </source>
</evidence>
<name>A0A150SEE5_SORCE</name>
<sequence length="123" mass="12420">MTKFASLIVLSTALSAAGCMAKTTASEDTAAPLDEAKQASQTEEMDSADQGSSALPVTGVSTENASSADPGSADAGSTSAGGEESAGEQPDASRFWGGGWGWHGGFRPWGWGGGFRPWGWGGF</sequence>
<keyword evidence="2" id="KW-0732">Signal</keyword>
<evidence type="ECO:0000313" key="4">
    <source>
        <dbReference type="Proteomes" id="UP000075635"/>
    </source>
</evidence>
<feature type="non-terminal residue" evidence="3">
    <location>
        <position position="123"/>
    </location>
</feature>
<evidence type="ECO:0000256" key="2">
    <source>
        <dbReference type="SAM" id="SignalP"/>
    </source>
</evidence>
<feature type="chain" id="PRO_5007568889" description="Secreted protein" evidence="2">
    <location>
        <begin position="22"/>
        <end position="123"/>
    </location>
</feature>
<protein>
    <recommendedName>
        <fullName evidence="5">Secreted protein</fullName>
    </recommendedName>
</protein>
<feature type="signal peptide" evidence="2">
    <location>
        <begin position="1"/>
        <end position="21"/>
    </location>
</feature>
<dbReference type="Proteomes" id="UP000075635">
    <property type="component" value="Unassembled WGS sequence"/>
</dbReference>